<evidence type="ECO:0000256" key="1">
    <source>
        <dbReference type="SAM" id="MobiDB-lite"/>
    </source>
</evidence>
<feature type="region of interest" description="Disordered" evidence="1">
    <location>
        <begin position="242"/>
        <end position="304"/>
    </location>
</feature>
<proteinExistence type="predicted"/>
<protein>
    <recommendedName>
        <fullName evidence="3">Toxin co-regulated pilus biosynthesis protein Q C-terminal domain-containing protein</fullName>
    </recommendedName>
</protein>
<evidence type="ECO:0000313" key="5">
    <source>
        <dbReference type="Proteomes" id="UP000522333"/>
    </source>
</evidence>
<dbReference type="AlphaFoldDB" id="A0A848CCM5"/>
<evidence type="ECO:0000259" key="3">
    <source>
        <dbReference type="Pfam" id="PF10671"/>
    </source>
</evidence>
<dbReference type="InterPro" id="IPR018927">
    <property type="entry name" value="Pilus_synth_Q_C"/>
</dbReference>
<feature type="region of interest" description="Disordered" evidence="1">
    <location>
        <begin position="132"/>
        <end position="175"/>
    </location>
</feature>
<evidence type="ECO:0000256" key="2">
    <source>
        <dbReference type="SAM" id="SignalP"/>
    </source>
</evidence>
<evidence type="ECO:0000313" key="4">
    <source>
        <dbReference type="EMBL" id="NME52068.1"/>
    </source>
</evidence>
<feature type="compositionally biased region" description="Pro residues" evidence="1">
    <location>
        <begin position="276"/>
        <end position="300"/>
    </location>
</feature>
<accession>A0A848CCM5</accession>
<sequence>MKKYILLLLCLAIASGSGCLHQRSASGSFDGLSSDYGNDARILAEQAAEELSRRHAPAHTAIALHRAPGTFGETLEQRLREDGFALNPSGLEVSYSLDVMDGNGTPALGYAQIRCSDGELFSMTREVVKGLDAPVEDKQPVSSRPLPGYPSADTQALPSKEPAVKTPDPTPVATQAPQVKTYPVRKTGTAAAIARRNRVPVKDFCRWNCVGANATLMKGYQVYLSEPPAGTIPVAAPVPVPEHTEPVSAPTPVPAPAVLPTKTQTSPSLTLEKPQPGKPVPYTPISATPPIPGSNPPAPEKPAEVPAATPAVVMPAVSTTLVTPVEMPVWEIHKREMLRSTMEGWAAVAGYSLIWNAQHDYEMRSDATFRGEFLDAVKHFFAALQANGLALRVTIYQGNKVMEVSEH</sequence>
<dbReference type="Proteomes" id="UP000522333">
    <property type="component" value="Unassembled WGS sequence"/>
</dbReference>
<gene>
    <name evidence="4" type="ORF">HF854_05910</name>
</gene>
<organism evidence="4 5">
    <name type="scientific">Desulfovibrio piger</name>
    <dbReference type="NCBI Taxonomy" id="901"/>
    <lineage>
        <taxon>Bacteria</taxon>
        <taxon>Pseudomonadati</taxon>
        <taxon>Thermodesulfobacteriota</taxon>
        <taxon>Desulfovibrionia</taxon>
        <taxon>Desulfovibrionales</taxon>
        <taxon>Desulfovibrionaceae</taxon>
        <taxon>Desulfovibrio</taxon>
    </lineage>
</organism>
<feature type="signal peptide" evidence="2">
    <location>
        <begin position="1"/>
        <end position="21"/>
    </location>
</feature>
<dbReference type="EMBL" id="JABAFY010000016">
    <property type="protein sequence ID" value="NME52068.1"/>
    <property type="molecule type" value="Genomic_DNA"/>
</dbReference>
<keyword evidence="2" id="KW-0732">Signal</keyword>
<dbReference type="PROSITE" id="PS51257">
    <property type="entry name" value="PROKAR_LIPOPROTEIN"/>
    <property type="match status" value="1"/>
</dbReference>
<comment type="caution">
    <text evidence="4">The sequence shown here is derived from an EMBL/GenBank/DDBJ whole genome shotgun (WGS) entry which is preliminary data.</text>
</comment>
<dbReference type="RefSeq" id="WP_168935464.1">
    <property type="nucleotide sequence ID" value="NZ_JABAFY010000016.1"/>
</dbReference>
<dbReference type="Gene3D" id="3.55.50.70">
    <property type="match status" value="1"/>
</dbReference>
<feature type="chain" id="PRO_5032929794" description="Toxin co-regulated pilus biosynthesis protein Q C-terminal domain-containing protein" evidence="2">
    <location>
        <begin position="22"/>
        <end position="407"/>
    </location>
</feature>
<reference evidence="4 5" key="1">
    <citation type="submission" date="2020-04" db="EMBL/GenBank/DDBJ databases">
        <authorList>
            <person name="Hitch T.C.A."/>
            <person name="Wylensek D."/>
            <person name="Clavel T."/>
        </authorList>
    </citation>
    <scope>NUCLEOTIDE SEQUENCE [LARGE SCALE GENOMIC DNA]</scope>
    <source>
        <strain evidence="4 5">PG-251-APC-1</strain>
    </source>
</reference>
<name>A0A848CCM5_9BACT</name>
<dbReference type="Pfam" id="PF10671">
    <property type="entry name" value="TcpQ"/>
    <property type="match status" value="1"/>
</dbReference>
<feature type="domain" description="Toxin co-regulated pilus biosynthesis protein Q C-terminal" evidence="3">
    <location>
        <begin position="329"/>
        <end position="406"/>
    </location>
</feature>